<evidence type="ECO:0000256" key="1">
    <source>
        <dbReference type="ARBA" id="ARBA00004651"/>
    </source>
</evidence>
<feature type="transmembrane region" description="Helical" evidence="6">
    <location>
        <begin position="162"/>
        <end position="182"/>
    </location>
</feature>
<keyword evidence="3 6" id="KW-0812">Transmembrane</keyword>
<feature type="transmembrane region" description="Helical" evidence="6">
    <location>
        <begin position="12"/>
        <end position="32"/>
    </location>
</feature>
<feature type="transmembrane region" description="Helical" evidence="6">
    <location>
        <begin position="132"/>
        <end position="150"/>
    </location>
</feature>
<feature type="transmembrane region" description="Helical" evidence="6">
    <location>
        <begin position="44"/>
        <end position="62"/>
    </location>
</feature>
<feature type="transmembrane region" description="Helical" evidence="6">
    <location>
        <begin position="256"/>
        <end position="272"/>
    </location>
</feature>
<dbReference type="AlphaFoldDB" id="A0A4Z0V644"/>
<keyword evidence="2" id="KW-1003">Cell membrane</keyword>
<organism evidence="8 9">
    <name type="scientific">Duncaniella freteri</name>
    <dbReference type="NCBI Taxonomy" id="2530391"/>
    <lineage>
        <taxon>Bacteria</taxon>
        <taxon>Pseudomonadati</taxon>
        <taxon>Bacteroidota</taxon>
        <taxon>Bacteroidia</taxon>
        <taxon>Bacteroidales</taxon>
        <taxon>Muribaculaceae</taxon>
        <taxon>Duncaniella</taxon>
    </lineage>
</organism>
<feature type="transmembrane region" description="Helical" evidence="6">
    <location>
        <begin position="74"/>
        <end position="91"/>
    </location>
</feature>
<dbReference type="Proteomes" id="UP000297635">
    <property type="component" value="Unassembled WGS sequence"/>
</dbReference>
<evidence type="ECO:0000313" key="9">
    <source>
        <dbReference type="Proteomes" id="UP000297635"/>
    </source>
</evidence>
<dbReference type="PANTHER" id="PTHR32322:SF18">
    <property type="entry name" value="S-ADENOSYLMETHIONINE_S-ADENOSYLHOMOCYSTEINE TRANSPORTER"/>
    <property type="match status" value="1"/>
</dbReference>
<dbReference type="Gene3D" id="1.10.3730.20">
    <property type="match status" value="1"/>
</dbReference>
<dbReference type="Pfam" id="PF00892">
    <property type="entry name" value="EamA"/>
    <property type="match status" value="2"/>
</dbReference>
<keyword evidence="9" id="KW-1185">Reference proteome</keyword>
<dbReference type="InterPro" id="IPR000620">
    <property type="entry name" value="EamA_dom"/>
</dbReference>
<dbReference type="InterPro" id="IPR050638">
    <property type="entry name" value="AA-Vitamin_Transporters"/>
</dbReference>
<evidence type="ECO:0000256" key="6">
    <source>
        <dbReference type="SAM" id="Phobius"/>
    </source>
</evidence>
<comment type="subcellular location">
    <subcellularLocation>
        <location evidence="1">Cell membrane</location>
        <topology evidence="1">Multi-pass membrane protein</topology>
    </subcellularLocation>
</comment>
<reference evidence="8 9" key="1">
    <citation type="submission" date="2019-02" db="EMBL/GenBank/DDBJ databases">
        <title>Isolation and identification of novel species under the genus Muribaculum.</title>
        <authorList>
            <person name="Miyake S."/>
            <person name="Ding Y."/>
            <person name="Low A."/>
            <person name="Soh M."/>
            <person name="Seedorf H."/>
        </authorList>
    </citation>
    <scope>NUCLEOTIDE SEQUENCE [LARGE SCALE GENOMIC DNA]</scope>
    <source>
        <strain evidence="8 9">TLL-A3</strain>
    </source>
</reference>
<protein>
    <submittedName>
        <fullName evidence="8">DMT family transporter</fullName>
    </submittedName>
</protein>
<evidence type="ECO:0000259" key="7">
    <source>
        <dbReference type="Pfam" id="PF00892"/>
    </source>
</evidence>
<feature type="transmembrane region" description="Helical" evidence="6">
    <location>
        <begin position="194"/>
        <end position="217"/>
    </location>
</feature>
<name>A0A4Z0V644_9BACT</name>
<feature type="domain" description="EamA" evidence="7">
    <location>
        <begin position="159"/>
        <end position="294"/>
    </location>
</feature>
<evidence type="ECO:0000256" key="2">
    <source>
        <dbReference type="ARBA" id="ARBA00022475"/>
    </source>
</evidence>
<evidence type="ECO:0000256" key="4">
    <source>
        <dbReference type="ARBA" id="ARBA00022989"/>
    </source>
</evidence>
<accession>A0A4Z0V644</accession>
<evidence type="ECO:0000313" key="8">
    <source>
        <dbReference type="EMBL" id="TGG39754.1"/>
    </source>
</evidence>
<dbReference type="PANTHER" id="PTHR32322">
    <property type="entry name" value="INNER MEMBRANE TRANSPORTER"/>
    <property type="match status" value="1"/>
</dbReference>
<keyword evidence="5 6" id="KW-0472">Membrane</keyword>
<proteinExistence type="predicted"/>
<feature type="transmembrane region" description="Helical" evidence="6">
    <location>
        <begin position="278"/>
        <end position="298"/>
    </location>
</feature>
<comment type="caution">
    <text evidence="8">The sequence shown here is derived from an EMBL/GenBank/DDBJ whole genome shotgun (WGS) entry which is preliminary data.</text>
</comment>
<dbReference type="SUPFAM" id="SSF103481">
    <property type="entry name" value="Multidrug resistance efflux transporter EmrE"/>
    <property type="match status" value="2"/>
</dbReference>
<evidence type="ECO:0000256" key="5">
    <source>
        <dbReference type="ARBA" id="ARBA00023136"/>
    </source>
</evidence>
<dbReference type="InterPro" id="IPR037185">
    <property type="entry name" value="EmrE-like"/>
</dbReference>
<gene>
    <name evidence="8" type="ORF">EZ315_03205</name>
</gene>
<dbReference type="EMBL" id="SJSA01000001">
    <property type="protein sequence ID" value="TGG39754.1"/>
    <property type="molecule type" value="Genomic_DNA"/>
</dbReference>
<feature type="domain" description="EamA" evidence="7">
    <location>
        <begin position="14"/>
        <end position="147"/>
    </location>
</feature>
<feature type="transmembrane region" description="Helical" evidence="6">
    <location>
        <begin position="103"/>
        <end position="123"/>
    </location>
</feature>
<dbReference type="GeneID" id="82148785"/>
<evidence type="ECO:0000256" key="3">
    <source>
        <dbReference type="ARBA" id="ARBA00022692"/>
    </source>
</evidence>
<keyword evidence="4 6" id="KW-1133">Transmembrane helix</keyword>
<sequence>METTRVSAKSNLWIYHIFACLSVTAWGLSFISTRVLLDNGLHPIEIYIYRSTIAYIALLSICHKRLIANNLKDELLFVLCGIVAGSVYFIAENVALEYTLVSNVSLITSLPPLLTVLLVGIVYKSDRPGKGAYIGSTIAFIGVGLVIFNSSFNMSINPLGDLLALLAAFCWAIYGLLLKPLNAHYDAKFITRKVFFYGVLTALPFLSIEAEIAPFEILLRPTVIYNLLFLGLICSLGAFLLWAYTVIKIGAVTASNYLYFQPIITLIFSVLILSEPLTIIGCAGCALILAGVWLSDYLQRLSWKGGHRP</sequence>
<dbReference type="GO" id="GO:0005886">
    <property type="term" value="C:plasma membrane"/>
    <property type="evidence" value="ECO:0007669"/>
    <property type="project" value="UniProtKB-SubCell"/>
</dbReference>
<feature type="transmembrane region" description="Helical" evidence="6">
    <location>
        <begin position="223"/>
        <end position="244"/>
    </location>
</feature>
<dbReference type="RefSeq" id="WP_135470555.1">
    <property type="nucleotide sequence ID" value="NZ_CASCNC010000016.1"/>
</dbReference>